<dbReference type="InterPro" id="IPR032436">
    <property type="entry name" value="URB1_C"/>
</dbReference>
<dbReference type="InterPro" id="IPR039844">
    <property type="entry name" value="URB1"/>
</dbReference>
<dbReference type="GO" id="GO:0000463">
    <property type="term" value="P:maturation of LSU-rRNA from tricistronic rRNA transcript (SSU-rRNA, 5.8S rRNA, LSU-rRNA)"/>
    <property type="evidence" value="ECO:0007669"/>
    <property type="project" value="TreeGrafter"/>
</dbReference>
<name>A0AAN8EL66_9EURO</name>
<dbReference type="InterPro" id="IPR021714">
    <property type="entry name" value="URB1_N"/>
</dbReference>
<dbReference type="GO" id="GO:0005730">
    <property type="term" value="C:nucleolus"/>
    <property type="evidence" value="ECO:0007669"/>
    <property type="project" value="TreeGrafter"/>
</dbReference>
<dbReference type="Pfam" id="PF11707">
    <property type="entry name" value="Npa1"/>
    <property type="match status" value="1"/>
</dbReference>
<dbReference type="Proteomes" id="UP001316803">
    <property type="component" value="Unassembled WGS sequence"/>
</dbReference>
<evidence type="ECO:0000313" key="5">
    <source>
        <dbReference type="EMBL" id="KAK5952035.1"/>
    </source>
</evidence>
<comment type="caution">
    <text evidence="5">The sequence shown here is derived from an EMBL/GenBank/DDBJ whole genome shotgun (WGS) entry which is preliminary data.</text>
</comment>
<dbReference type="Pfam" id="PF26140">
    <property type="entry name" value="HEAT_URB1"/>
    <property type="match status" value="1"/>
</dbReference>
<dbReference type="PANTHER" id="PTHR13500:SF0">
    <property type="entry name" value="NUCLEOLAR PRE-RIBOSOMAL-ASSOCIATED PROTEIN 1"/>
    <property type="match status" value="1"/>
</dbReference>
<dbReference type="EMBL" id="JAKLMC020000017">
    <property type="protein sequence ID" value="KAK5952035.1"/>
    <property type="molecule type" value="Genomic_DNA"/>
</dbReference>
<evidence type="ECO:0000259" key="2">
    <source>
        <dbReference type="Pfam" id="PF11707"/>
    </source>
</evidence>
<dbReference type="AlphaFoldDB" id="A0AAN8EL66"/>
<sequence length="1127" mass="127408">MDDHDGRPPKRQKLDEHNRLNSIPVTRADQLHSWTEFQQSTDPSVKSRLTAFKDHLASIAHTEDIAQQSRQLRLLKEYCEWQKAPSDDQVHFIDLLSTWSFAVDNNAEAIISAVPAALAQLLKTMSETLEFQPFGLALIDSLLKRDQSKLFEKCLSAPRSKPHLASPCLRLLTEMVSFGIGARANEFWIRRDLVMYKFEAVLEQHNTNKSLEERRKPTVRRMALRLLLAMLKYLGTDAKADMLVQGRALNACLHGLPLDGDDIVVDLLRTIKSSLVDEEEVPRACIVSFFKAGRLDLLASLYRFEVEDDISEARDAVREALQSLMEQVCTTSKGVLLPSRGWYTSSTAVTPFQGAEDDYIDLGLGSLYHYEDQKTQVQNMELALFIPKLRHDDPLQSALLLQILQAVPELVAEYFSKSQTQKLPTPNSEDVAWRAHFAFLFSIVEHKIPSSFEPSSGPPQPRVVVESIVPKPVDRNYLNKLLSSKDGILIVSGARLLTIILKKLSDVLNAFTQFQEGNAKSYVWQQGIDELSELVEGRIPTSRDLSLALQHASKAEASYGALLECLQQYYTSLPHVAETNTFDIGPIMAEVCSSLEEHDSTNDSSTLLDQLSYCVQIAGIASSTKWLHKTNNEAVSPLIRVLTNVLVHASREEAKTILRTLRKVLTYRGILSPGQGAFAAFCSSLTDQKKFSPTDELYLFVDSCVVRTNQKPVKYLDELEHASQLVSDKKSLSLVAGAVAEQWSFACKKYEGSKSSLKNIAAWIARFFALLDAAGENYRVMMHLQENMLKGSTGKPREYLQDAIDKTRKKPMALEEEWQLNQEASPRDADQDTDMLDKPASPATNAMDKLLNEATPVPDSLQGLDKWPADFDIELEVDTNRLHRLLLCIASPDEEIRLQTNQILQQITHTVDTTSSHSQKHQVYLVLGELCETLRQQGTSHPQPVIIPELADTLLRIMIDPIHTLYAKANKFLLQKPSWPARRVISYWIETILYREPDHPDAWSAEVEWLLQLLLKGLRTEIDLDLYRRTGLWEKVLSLYSSPVLTQPYKQLILALLKAACSIKGGTDMLWTRFGVYSWLRMQEFTDKDDSKQMRALREKMETECSKEVIETWKIACSLTKKHVASQ</sequence>
<dbReference type="InterPro" id="IPR016024">
    <property type="entry name" value="ARM-type_fold"/>
</dbReference>
<accession>A0AAN8EL66</accession>
<dbReference type="Pfam" id="PF16201">
    <property type="entry name" value="NopRA1"/>
    <property type="match status" value="1"/>
</dbReference>
<gene>
    <name evidence="5" type="ORF">OHC33_006922</name>
</gene>
<evidence type="ECO:0008006" key="7">
    <source>
        <dbReference type="Google" id="ProtNLM"/>
    </source>
</evidence>
<feature type="region of interest" description="Disordered" evidence="1">
    <location>
        <begin position="1"/>
        <end position="22"/>
    </location>
</feature>
<keyword evidence="6" id="KW-1185">Reference proteome</keyword>
<feature type="domain" description="URB1 C-terminal" evidence="3">
    <location>
        <begin position="885"/>
        <end position="1079"/>
    </location>
</feature>
<dbReference type="InterPro" id="IPR059018">
    <property type="entry name" value="HEAT_URB1"/>
</dbReference>
<organism evidence="5 6">
    <name type="scientific">Knufia fluminis</name>
    <dbReference type="NCBI Taxonomy" id="191047"/>
    <lineage>
        <taxon>Eukaryota</taxon>
        <taxon>Fungi</taxon>
        <taxon>Dikarya</taxon>
        <taxon>Ascomycota</taxon>
        <taxon>Pezizomycotina</taxon>
        <taxon>Eurotiomycetes</taxon>
        <taxon>Chaetothyriomycetidae</taxon>
        <taxon>Chaetothyriales</taxon>
        <taxon>Trichomeriaceae</taxon>
        <taxon>Knufia</taxon>
    </lineage>
</organism>
<dbReference type="PANTHER" id="PTHR13500">
    <property type="entry name" value="NUCLEOLAR PRERIBOSOMAL-ASSOCIATED PROTEIN 1"/>
    <property type="match status" value="1"/>
</dbReference>
<feature type="domain" description="URB1 N-terminal" evidence="2">
    <location>
        <begin position="94"/>
        <end position="422"/>
    </location>
</feature>
<evidence type="ECO:0000256" key="1">
    <source>
        <dbReference type="SAM" id="MobiDB-lite"/>
    </source>
</evidence>
<protein>
    <recommendedName>
        <fullName evidence="7">Nucleolar pre-ribosomal-associated protein 1</fullName>
    </recommendedName>
</protein>
<feature type="compositionally biased region" description="Basic and acidic residues" evidence="1">
    <location>
        <begin position="1"/>
        <end position="19"/>
    </location>
</feature>
<reference evidence="5 6" key="1">
    <citation type="submission" date="2022-12" db="EMBL/GenBank/DDBJ databases">
        <title>Genomic features and morphological characterization of a novel Knufia sp. strain isolated from spacecraft assembly facility.</title>
        <authorList>
            <person name="Teixeira M."/>
            <person name="Chander A.M."/>
            <person name="Stajich J.E."/>
            <person name="Venkateswaran K."/>
        </authorList>
    </citation>
    <scope>NUCLEOTIDE SEQUENCE [LARGE SCALE GENOMIC DNA]</scope>
    <source>
        <strain evidence="5 6">FJI-L2-BK-P2</strain>
    </source>
</reference>
<evidence type="ECO:0000313" key="6">
    <source>
        <dbReference type="Proteomes" id="UP001316803"/>
    </source>
</evidence>
<dbReference type="SUPFAM" id="SSF48371">
    <property type="entry name" value="ARM repeat"/>
    <property type="match status" value="2"/>
</dbReference>
<proteinExistence type="predicted"/>
<feature type="domain" description="URB1 central HEAT repeat" evidence="4">
    <location>
        <begin position="622"/>
        <end position="804"/>
    </location>
</feature>
<evidence type="ECO:0000259" key="3">
    <source>
        <dbReference type="Pfam" id="PF16201"/>
    </source>
</evidence>
<feature type="region of interest" description="Disordered" evidence="1">
    <location>
        <begin position="819"/>
        <end position="843"/>
    </location>
</feature>
<dbReference type="GO" id="GO:0000466">
    <property type="term" value="P:maturation of 5.8S rRNA from tricistronic rRNA transcript (SSU-rRNA, 5.8S rRNA, LSU-rRNA)"/>
    <property type="evidence" value="ECO:0007669"/>
    <property type="project" value="TreeGrafter"/>
</dbReference>
<evidence type="ECO:0000259" key="4">
    <source>
        <dbReference type="Pfam" id="PF26140"/>
    </source>
</evidence>